<keyword evidence="3" id="KW-1185">Reference proteome</keyword>
<dbReference type="AlphaFoldDB" id="A0A0B7MEL6"/>
<dbReference type="InterPro" id="IPR054216">
    <property type="entry name" value="DUF6930"/>
</dbReference>
<feature type="domain" description="DUF6930" evidence="1">
    <location>
        <begin position="4"/>
        <end position="50"/>
    </location>
</feature>
<protein>
    <recommendedName>
        <fullName evidence="1">DUF6930 domain-containing protein</fullName>
    </recommendedName>
</protein>
<evidence type="ECO:0000313" key="2">
    <source>
        <dbReference type="EMBL" id="CEO88510.1"/>
    </source>
</evidence>
<reference evidence="3" key="1">
    <citation type="submission" date="2015-01" db="EMBL/GenBank/DDBJ databases">
        <authorList>
            <person name="Manzoor Shahid"/>
            <person name="Zubair Saima"/>
        </authorList>
    </citation>
    <scope>NUCLEOTIDE SEQUENCE [LARGE SCALE GENOMIC DNA]</scope>
    <source>
        <strain evidence="3">Sp3</strain>
    </source>
</reference>
<sequence length="54" mass="6494">MMVDSKIPSRILVERDETYHLIKDVCHQLNISLERVEQLATIPHVREDMFSRDW</sequence>
<evidence type="ECO:0000259" key="1">
    <source>
        <dbReference type="Pfam" id="PF22007"/>
    </source>
</evidence>
<dbReference type="Pfam" id="PF22007">
    <property type="entry name" value="DUF6930"/>
    <property type="match status" value="1"/>
</dbReference>
<dbReference type="EMBL" id="CDRZ01000112">
    <property type="protein sequence ID" value="CEO88510.1"/>
    <property type="molecule type" value="Genomic_DNA"/>
</dbReference>
<accession>A0A0B7MEL6</accession>
<evidence type="ECO:0000313" key="3">
    <source>
        <dbReference type="Proteomes" id="UP000046155"/>
    </source>
</evidence>
<gene>
    <name evidence="2" type="ORF">SSCH_20018</name>
</gene>
<name>A0A0B7MEL6_9FIRM</name>
<proteinExistence type="predicted"/>
<dbReference type="Proteomes" id="UP000046155">
    <property type="component" value="Unassembled WGS sequence"/>
</dbReference>
<organism evidence="2 3">
    <name type="scientific">Syntrophaceticus schinkii</name>
    <dbReference type="NCBI Taxonomy" id="499207"/>
    <lineage>
        <taxon>Bacteria</taxon>
        <taxon>Bacillati</taxon>
        <taxon>Bacillota</taxon>
        <taxon>Clostridia</taxon>
        <taxon>Thermoanaerobacterales</taxon>
        <taxon>Thermoanaerobacterales Family III. Incertae Sedis</taxon>
        <taxon>Syntrophaceticus</taxon>
    </lineage>
</organism>